<keyword evidence="1 4" id="KW-0378">Hydrolase</keyword>
<sequence>MQAAAWSRRVGGGIRALPGGRHGGHESKTGVARRHPRWGAGTRIPAPADSAGPQTSGANHPPTPTRRRREKRQGRGVRPDEMGLSTVLARAMQSFLPVFFWFRPRKRLLPEYAPDERSITVPTTFGPVNCKVYFPPATEHRQPPPVLVNFHGGGFVFGDPDQDDHLCRFLCVRAGITVLNVDYYLAPQHPYPVAPLQSFEVVCWVAENGGAANGWNGGRLAVSGHSAGGNIAAVVSRLARDNGGPKISLQVLSYPVLDLVTPVELKRQRLAKPLVPPWMARMFNNAYIPERERRGEWMASPAFEDNARNLEGVAPAVVIVSELDFLRDEAEKYASSLRAAGVLREQRVVVGYDHGYVNTHPDPPDILEVYEAAATHLKVLHQDSDQVAENQVSDVPAKTPDRA</sequence>
<evidence type="ECO:0000256" key="2">
    <source>
        <dbReference type="SAM" id="MobiDB-lite"/>
    </source>
</evidence>
<feature type="domain" description="Alpha/beta hydrolase fold-3" evidence="3">
    <location>
        <begin position="147"/>
        <end position="357"/>
    </location>
</feature>
<protein>
    <submittedName>
        <fullName evidence="4">Alpha/beta hydrolase fold-domain-containing protein</fullName>
    </submittedName>
</protein>
<dbReference type="Gene3D" id="3.40.50.1820">
    <property type="entry name" value="alpha/beta hydrolase"/>
    <property type="match status" value="1"/>
</dbReference>
<dbReference type="Proteomes" id="UP000673691">
    <property type="component" value="Unassembled WGS sequence"/>
</dbReference>
<dbReference type="OrthoDB" id="408631at2759"/>
<dbReference type="AlphaFoldDB" id="A0A8H7ZYQ0"/>
<dbReference type="EMBL" id="JAEFCI010002980">
    <property type="protein sequence ID" value="KAG5461879.1"/>
    <property type="molecule type" value="Genomic_DNA"/>
</dbReference>
<accession>A0A8H7ZYQ0</accession>
<keyword evidence="5" id="KW-1185">Reference proteome</keyword>
<feature type="region of interest" description="Disordered" evidence="2">
    <location>
        <begin position="1"/>
        <end position="81"/>
    </location>
</feature>
<feature type="compositionally biased region" description="Basic residues" evidence="2">
    <location>
        <begin position="65"/>
        <end position="75"/>
    </location>
</feature>
<dbReference type="InterPro" id="IPR029058">
    <property type="entry name" value="AB_hydrolase_fold"/>
</dbReference>
<dbReference type="InterPro" id="IPR013094">
    <property type="entry name" value="AB_hydrolase_3"/>
</dbReference>
<dbReference type="SUPFAM" id="SSF53474">
    <property type="entry name" value="alpha/beta-Hydrolases"/>
    <property type="match status" value="1"/>
</dbReference>
<evidence type="ECO:0000313" key="4">
    <source>
        <dbReference type="EMBL" id="KAG5461879.1"/>
    </source>
</evidence>
<organism evidence="4 5">
    <name type="scientific">Olpidium bornovanus</name>
    <dbReference type="NCBI Taxonomy" id="278681"/>
    <lineage>
        <taxon>Eukaryota</taxon>
        <taxon>Fungi</taxon>
        <taxon>Fungi incertae sedis</taxon>
        <taxon>Olpidiomycota</taxon>
        <taxon>Olpidiomycotina</taxon>
        <taxon>Olpidiomycetes</taxon>
        <taxon>Olpidiales</taxon>
        <taxon>Olpidiaceae</taxon>
        <taxon>Olpidium</taxon>
    </lineage>
</organism>
<gene>
    <name evidence="4" type="ORF">BJ554DRAFT_5863</name>
</gene>
<proteinExistence type="predicted"/>
<dbReference type="PANTHER" id="PTHR48081:SF8">
    <property type="entry name" value="ALPHA_BETA HYDROLASE FOLD-3 DOMAIN-CONTAINING PROTEIN-RELATED"/>
    <property type="match status" value="1"/>
</dbReference>
<evidence type="ECO:0000259" key="3">
    <source>
        <dbReference type="Pfam" id="PF07859"/>
    </source>
</evidence>
<evidence type="ECO:0000313" key="5">
    <source>
        <dbReference type="Proteomes" id="UP000673691"/>
    </source>
</evidence>
<comment type="caution">
    <text evidence="4">The sequence shown here is derived from an EMBL/GenBank/DDBJ whole genome shotgun (WGS) entry which is preliminary data.</text>
</comment>
<evidence type="ECO:0000256" key="1">
    <source>
        <dbReference type="ARBA" id="ARBA00022801"/>
    </source>
</evidence>
<dbReference type="Pfam" id="PF07859">
    <property type="entry name" value="Abhydrolase_3"/>
    <property type="match status" value="1"/>
</dbReference>
<dbReference type="InterPro" id="IPR050300">
    <property type="entry name" value="GDXG_lipolytic_enzyme"/>
</dbReference>
<name>A0A8H7ZYQ0_9FUNG</name>
<dbReference type="PANTHER" id="PTHR48081">
    <property type="entry name" value="AB HYDROLASE SUPERFAMILY PROTEIN C4A8.06C"/>
    <property type="match status" value="1"/>
</dbReference>
<reference evidence="4 5" key="1">
    <citation type="journal article" name="Sci. Rep.">
        <title>Genome-scale phylogenetic analyses confirm Olpidium as the closest living zoosporic fungus to the non-flagellated, terrestrial fungi.</title>
        <authorList>
            <person name="Chang Y."/>
            <person name="Rochon D."/>
            <person name="Sekimoto S."/>
            <person name="Wang Y."/>
            <person name="Chovatia M."/>
            <person name="Sandor L."/>
            <person name="Salamov A."/>
            <person name="Grigoriev I.V."/>
            <person name="Stajich J.E."/>
            <person name="Spatafora J.W."/>
        </authorList>
    </citation>
    <scope>NUCLEOTIDE SEQUENCE [LARGE SCALE GENOMIC DNA]</scope>
    <source>
        <strain evidence="4">S191</strain>
    </source>
</reference>
<dbReference type="GO" id="GO:0016787">
    <property type="term" value="F:hydrolase activity"/>
    <property type="evidence" value="ECO:0007669"/>
    <property type="project" value="UniProtKB-KW"/>
</dbReference>